<reference evidence="5 6" key="1">
    <citation type="submission" date="2018-06" db="EMBL/GenBank/DDBJ databases">
        <title>Genomic Encyclopedia of Type Strains, Phase IV (KMG-IV): sequencing the most valuable type-strain genomes for metagenomic binning, comparative biology and taxonomic classification.</title>
        <authorList>
            <person name="Goeker M."/>
        </authorList>
    </citation>
    <scope>NUCLEOTIDE SEQUENCE [LARGE SCALE GENOMIC DNA]</scope>
    <source>
        <strain evidence="5 6">DSM 24032</strain>
    </source>
</reference>
<evidence type="ECO:0000256" key="1">
    <source>
        <dbReference type="ARBA" id="ARBA00009924"/>
    </source>
</evidence>
<dbReference type="Proteomes" id="UP000253083">
    <property type="component" value="Unassembled WGS sequence"/>
</dbReference>
<organism evidence="5 6">
    <name type="scientific">Arenicella xantha</name>
    <dbReference type="NCBI Taxonomy" id="644221"/>
    <lineage>
        <taxon>Bacteria</taxon>
        <taxon>Pseudomonadati</taxon>
        <taxon>Pseudomonadota</taxon>
        <taxon>Gammaproteobacteria</taxon>
        <taxon>Arenicellales</taxon>
        <taxon>Arenicellaceae</taxon>
        <taxon>Arenicella</taxon>
    </lineage>
</organism>
<dbReference type="InterPro" id="IPR022300">
    <property type="entry name" value="PPK2-rel_1"/>
</dbReference>
<feature type="domain" description="Polyphosphate kinase-2-related" evidence="4">
    <location>
        <begin position="29"/>
        <end position="253"/>
    </location>
</feature>
<dbReference type="GO" id="GO:0006797">
    <property type="term" value="P:polyphosphate metabolic process"/>
    <property type="evidence" value="ECO:0007669"/>
    <property type="project" value="InterPro"/>
</dbReference>
<protein>
    <submittedName>
        <fullName evidence="5">Polyphosphate:AMP phosphotransferase</fullName>
    </submittedName>
</protein>
<dbReference type="OrthoDB" id="9775224at2"/>
<dbReference type="EMBL" id="QNRT01000006">
    <property type="protein sequence ID" value="RBP48602.1"/>
    <property type="molecule type" value="Genomic_DNA"/>
</dbReference>
<evidence type="ECO:0000256" key="3">
    <source>
        <dbReference type="ARBA" id="ARBA00022777"/>
    </source>
</evidence>
<dbReference type="SUPFAM" id="SSF52540">
    <property type="entry name" value="P-loop containing nucleoside triphosphate hydrolases"/>
    <property type="match status" value="1"/>
</dbReference>
<dbReference type="AlphaFoldDB" id="A0A395JGT4"/>
<sequence length="270" mass="31360">MDFDQFRVATPTSFELAKLPTDYDGGVKDDDLKELREELWLELAEWQERLYAENKQSLLVVFQAMDAAGKDSSIGKLTSALSAHGCHVKSFKKPSTLEAGHDFLWRIHAAAPKSGEMTMFNRSHYEDVLIVKVHQWADAETIERRYDHINNFERLLADRGTKVVKFMLNISKDYQLERFQRRLENPDKHWKFNPGDLDERAKWSDYMHAFESAIGRCSSDEAPWYIVPAENRKYRDVMIASVLRDTLKAMDPQYPEPDFDPTVYTVDSIS</sequence>
<dbReference type="PIRSF" id="PIRSF028756">
    <property type="entry name" value="PPK2_prd"/>
    <property type="match status" value="1"/>
</dbReference>
<dbReference type="RefSeq" id="WP_113955632.1">
    <property type="nucleotide sequence ID" value="NZ_QNRT01000006.1"/>
</dbReference>
<accession>A0A395JGT4</accession>
<dbReference type="InParanoid" id="A0A395JGT4"/>
<dbReference type="InterPro" id="IPR016898">
    <property type="entry name" value="Polyphosphate_phosphotransfera"/>
</dbReference>
<dbReference type="InterPro" id="IPR027417">
    <property type="entry name" value="P-loop_NTPase"/>
</dbReference>
<comment type="caution">
    <text evidence="5">The sequence shown here is derived from an EMBL/GenBank/DDBJ whole genome shotgun (WGS) entry which is preliminary data.</text>
</comment>
<dbReference type="NCBIfam" id="TIGR03709">
    <property type="entry name" value="PPK2_rel_1"/>
    <property type="match status" value="1"/>
</dbReference>
<evidence type="ECO:0000256" key="2">
    <source>
        <dbReference type="ARBA" id="ARBA00022679"/>
    </source>
</evidence>
<keyword evidence="2 5" id="KW-0808">Transferase</keyword>
<dbReference type="Pfam" id="PF03976">
    <property type="entry name" value="PPK2"/>
    <property type="match status" value="1"/>
</dbReference>
<comment type="similarity">
    <text evidence="1">Belongs to the polyphosphate kinase 2 (PPK2) family. Class I subfamily.</text>
</comment>
<name>A0A395JGT4_9GAMM</name>
<evidence type="ECO:0000259" key="4">
    <source>
        <dbReference type="Pfam" id="PF03976"/>
    </source>
</evidence>
<gene>
    <name evidence="5" type="ORF">DFR28_10689</name>
</gene>
<dbReference type="Gene3D" id="3.40.50.300">
    <property type="entry name" value="P-loop containing nucleotide triphosphate hydrolases"/>
    <property type="match status" value="1"/>
</dbReference>
<evidence type="ECO:0000313" key="5">
    <source>
        <dbReference type="EMBL" id="RBP48602.1"/>
    </source>
</evidence>
<evidence type="ECO:0000313" key="6">
    <source>
        <dbReference type="Proteomes" id="UP000253083"/>
    </source>
</evidence>
<dbReference type="GO" id="GO:0008976">
    <property type="term" value="F:polyphosphate kinase activity"/>
    <property type="evidence" value="ECO:0007669"/>
    <property type="project" value="InterPro"/>
</dbReference>
<dbReference type="PANTHER" id="PTHR34383">
    <property type="entry name" value="POLYPHOSPHATE:AMP PHOSPHOTRANSFERASE-RELATED"/>
    <property type="match status" value="1"/>
</dbReference>
<keyword evidence="3" id="KW-0418">Kinase</keyword>
<proteinExistence type="inferred from homology"/>
<keyword evidence="6" id="KW-1185">Reference proteome</keyword>
<dbReference type="PANTHER" id="PTHR34383:SF3">
    <property type="entry name" value="POLYPHOSPHATE:AMP PHOSPHOTRANSFERASE"/>
    <property type="match status" value="1"/>
</dbReference>
<dbReference type="InterPro" id="IPR022488">
    <property type="entry name" value="PPK2-related"/>
</dbReference>